<evidence type="ECO:0000313" key="5">
    <source>
        <dbReference type="Proteomes" id="UP000222542"/>
    </source>
</evidence>
<dbReference type="Gramene" id="PHT79254">
    <property type="protein sequence ID" value="PHT79254"/>
    <property type="gene ID" value="T459_17306"/>
</dbReference>
<proteinExistence type="inferred from homology"/>
<evidence type="ECO:0008006" key="6">
    <source>
        <dbReference type="Google" id="ProtNLM"/>
    </source>
</evidence>
<comment type="caution">
    <text evidence="3">Lacks conserved residue(s) required for the propagation of feature annotation.</text>
</comment>
<dbReference type="OMA" id="FKYAPFV"/>
<comment type="caution">
    <text evidence="4">The sequence shown here is derived from an EMBL/GenBank/DDBJ whole genome shotgun (WGS) entry which is preliminary data.</text>
</comment>
<dbReference type="EMBL" id="AYRZ02000006">
    <property type="protein sequence ID" value="PHT79254.1"/>
    <property type="molecule type" value="Genomic_DNA"/>
</dbReference>
<keyword evidence="5" id="KW-1185">Reference proteome</keyword>
<dbReference type="AlphaFoldDB" id="A0A2G2ZBC8"/>
<gene>
    <name evidence="4" type="ORF">T459_17306</name>
</gene>
<keyword evidence="2" id="KW-0732">Signal</keyword>
<evidence type="ECO:0000313" key="4">
    <source>
        <dbReference type="EMBL" id="PHT79254.1"/>
    </source>
</evidence>
<dbReference type="PANTHER" id="PTHR10795">
    <property type="entry name" value="PROPROTEIN CONVERTASE SUBTILISIN/KEXIN"/>
    <property type="match status" value="1"/>
</dbReference>
<dbReference type="Gene3D" id="3.40.50.200">
    <property type="entry name" value="Peptidase S8/S53 domain"/>
    <property type="match status" value="2"/>
</dbReference>
<protein>
    <recommendedName>
        <fullName evidence="6">Peptidase S8/S53 domain-containing protein</fullName>
    </recommendedName>
</protein>
<organism evidence="4 5">
    <name type="scientific">Capsicum annuum</name>
    <name type="common">Capsicum pepper</name>
    <dbReference type="NCBI Taxonomy" id="4072"/>
    <lineage>
        <taxon>Eukaryota</taxon>
        <taxon>Viridiplantae</taxon>
        <taxon>Streptophyta</taxon>
        <taxon>Embryophyta</taxon>
        <taxon>Tracheophyta</taxon>
        <taxon>Spermatophyta</taxon>
        <taxon>Magnoliopsida</taxon>
        <taxon>eudicotyledons</taxon>
        <taxon>Gunneridae</taxon>
        <taxon>Pentapetalae</taxon>
        <taxon>asterids</taxon>
        <taxon>lamiids</taxon>
        <taxon>Solanales</taxon>
        <taxon>Solanaceae</taxon>
        <taxon>Solanoideae</taxon>
        <taxon>Capsiceae</taxon>
        <taxon>Capsicum</taxon>
    </lineage>
</organism>
<dbReference type="CDD" id="cd02120">
    <property type="entry name" value="PA_subtilisin_like"/>
    <property type="match status" value="1"/>
</dbReference>
<name>A0A2G2ZBC8_CAPAN</name>
<sequence>MRNGIIVVTSAGNKGPGSGTLFNESPWILTVGASSYDRKIIATIVLENGESYEGQSLFQPKDFPPTIFPLDAGGVAMILLNPKDSGDTIFEIVHVLPATIVCSAVGEKIKGYVTSSSTASAGIVFKGSKIGFKYAPFVAYFSSRGPNSRSPGILKPA</sequence>
<dbReference type="GO" id="GO:0006508">
    <property type="term" value="P:proteolysis"/>
    <property type="evidence" value="ECO:0007669"/>
    <property type="project" value="InterPro"/>
</dbReference>
<dbReference type="InterPro" id="IPR036852">
    <property type="entry name" value="Peptidase_S8/S53_dom_sf"/>
</dbReference>
<reference evidence="4 5" key="2">
    <citation type="journal article" date="2017" name="Genome Biol.">
        <title>New reference genome sequences of hot pepper reveal the massive evolution of plant disease-resistance genes by retroduplication.</title>
        <authorList>
            <person name="Kim S."/>
            <person name="Park J."/>
            <person name="Yeom S.I."/>
            <person name="Kim Y.M."/>
            <person name="Seo E."/>
            <person name="Kim K.T."/>
            <person name="Kim M.S."/>
            <person name="Lee J.M."/>
            <person name="Cheong K."/>
            <person name="Shin H.S."/>
            <person name="Kim S.B."/>
            <person name="Han K."/>
            <person name="Lee J."/>
            <person name="Park M."/>
            <person name="Lee H.A."/>
            <person name="Lee H.Y."/>
            <person name="Lee Y."/>
            <person name="Oh S."/>
            <person name="Lee J.H."/>
            <person name="Choi E."/>
            <person name="Choi E."/>
            <person name="Lee S.E."/>
            <person name="Jeon J."/>
            <person name="Kim H."/>
            <person name="Choi G."/>
            <person name="Song H."/>
            <person name="Lee J."/>
            <person name="Lee S.C."/>
            <person name="Kwon J.K."/>
            <person name="Lee H.Y."/>
            <person name="Koo N."/>
            <person name="Hong Y."/>
            <person name="Kim R.W."/>
            <person name="Kang W.H."/>
            <person name="Huh J.H."/>
            <person name="Kang B.C."/>
            <person name="Yang T.J."/>
            <person name="Lee Y.H."/>
            <person name="Bennetzen J.L."/>
            <person name="Choi D."/>
        </authorList>
    </citation>
    <scope>NUCLEOTIDE SEQUENCE [LARGE SCALE GENOMIC DNA]</scope>
    <source>
        <strain evidence="5">cv. CM334</strain>
    </source>
</reference>
<reference evidence="4 5" key="1">
    <citation type="journal article" date="2014" name="Nat. Genet.">
        <title>Genome sequence of the hot pepper provides insights into the evolution of pungency in Capsicum species.</title>
        <authorList>
            <person name="Kim S."/>
            <person name="Park M."/>
            <person name="Yeom S.I."/>
            <person name="Kim Y.M."/>
            <person name="Lee J.M."/>
            <person name="Lee H.A."/>
            <person name="Seo E."/>
            <person name="Choi J."/>
            <person name="Cheong K."/>
            <person name="Kim K.T."/>
            <person name="Jung K."/>
            <person name="Lee G.W."/>
            <person name="Oh S.K."/>
            <person name="Bae C."/>
            <person name="Kim S.B."/>
            <person name="Lee H.Y."/>
            <person name="Kim S.Y."/>
            <person name="Kim M.S."/>
            <person name="Kang B.C."/>
            <person name="Jo Y.D."/>
            <person name="Yang H.B."/>
            <person name="Jeong H.J."/>
            <person name="Kang W.H."/>
            <person name="Kwon J.K."/>
            <person name="Shin C."/>
            <person name="Lim J.Y."/>
            <person name="Park J.H."/>
            <person name="Huh J.H."/>
            <person name="Kim J.S."/>
            <person name="Kim B.D."/>
            <person name="Cohen O."/>
            <person name="Paran I."/>
            <person name="Suh M.C."/>
            <person name="Lee S.B."/>
            <person name="Kim Y.K."/>
            <person name="Shin Y."/>
            <person name="Noh S.J."/>
            <person name="Park J."/>
            <person name="Seo Y.S."/>
            <person name="Kwon S.Y."/>
            <person name="Kim H.A."/>
            <person name="Park J.M."/>
            <person name="Kim H.J."/>
            <person name="Choi S.B."/>
            <person name="Bosland P.W."/>
            <person name="Reeves G."/>
            <person name="Jo S.H."/>
            <person name="Lee B.W."/>
            <person name="Cho H.T."/>
            <person name="Choi H.S."/>
            <person name="Lee M.S."/>
            <person name="Yu Y."/>
            <person name="Do Choi Y."/>
            <person name="Park B.S."/>
            <person name="van Deynze A."/>
            <person name="Ashrafi H."/>
            <person name="Hill T."/>
            <person name="Kim W.T."/>
            <person name="Pai H.S."/>
            <person name="Ahn H.K."/>
            <person name="Yeam I."/>
            <person name="Giovannoni J.J."/>
            <person name="Rose J.K."/>
            <person name="Sorensen I."/>
            <person name="Lee S.J."/>
            <person name="Kim R.W."/>
            <person name="Choi I.Y."/>
            <person name="Choi B.S."/>
            <person name="Lim J.S."/>
            <person name="Lee Y.H."/>
            <person name="Choi D."/>
        </authorList>
    </citation>
    <scope>NUCLEOTIDE SEQUENCE [LARGE SCALE GENOMIC DNA]</scope>
    <source>
        <strain evidence="5">cv. CM334</strain>
    </source>
</reference>
<dbReference type="STRING" id="4072.A0A2G2ZBC8"/>
<evidence type="ECO:0000256" key="1">
    <source>
        <dbReference type="ARBA" id="ARBA00011073"/>
    </source>
</evidence>
<comment type="similarity">
    <text evidence="1 3">Belongs to the peptidase S8 family.</text>
</comment>
<evidence type="ECO:0000256" key="3">
    <source>
        <dbReference type="PROSITE-ProRule" id="PRU01240"/>
    </source>
</evidence>
<dbReference type="InterPro" id="IPR045051">
    <property type="entry name" value="SBT"/>
</dbReference>
<dbReference type="GO" id="GO:0004252">
    <property type="term" value="F:serine-type endopeptidase activity"/>
    <property type="evidence" value="ECO:0007669"/>
    <property type="project" value="InterPro"/>
</dbReference>
<dbReference type="Gene3D" id="3.50.30.30">
    <property type="match status" value="2"/>
</dbReference>
<dbReference type="SUPFAM" id="SSF52743">
    <property type="entry name" value="Subtilisin-like"/>
    <property type="match status" value="1"/>
</dbReference>
<dbReference type="PROSITE" id="PS51892">
    <property type="entry name" value="SUBTILASE"/>
    <property type="match status" value="1"/>
</dbReference>
<accession>A0A2G2ZBC8</accession>
<evidence type="ECO:0000256" key="2">
    <source>
        <dbReference type="ARBA" id="ARBA00022729"/>
    </source>
</evidence>
<dbReference type="Proteomes" id="UP000222542">
    <property type="component" value="Unassembled WGS sequence"/>
</dbReference>